<protein>
    <submittedName>
        <fullName evidence="1">Uncharacterized protein</fullName>
    </submittedName>
</protein>
<dbReference type="AlphaFoldDB" id="A0A0F9M5N3"/>
<accession>A0A0F9M5N3</accession>
<evidence type="ECO:0000313" key="1">
    <source>
        <dbReference type="EMBL" id="KKM64522.1"/>
    </source>
</evidence>
<sequence length="75" mass="8399">MEMTETGGARNERMDIYNEAKRMGEKINGKIDFGIYGIAPCGNGDVLFCPALRRLDNIFAKSIAKDWLEGNNEVE</sequence>
<reference evidence="1" key="1">
    <citation type="journal article" date="2015" name="Nature">
        <title>Complex archaea that bridge the gap between prokaryotes and eukaryotes.</title>
        <authorList>
            <person name="Spang A."/>
            <person name="Saw J.H."/>
            <person name="Jorgensen S.L."/>
            <person name="Zaremba-Niedzwiedzka K."/>
            <person name="Martijn J."/>
            <person name="Lind A.E."/>
            <person name="van Eijk R."/>
            <person name="Schleper C."/>
            <person name="Guy L."/>
            <person name="Ettema T.J."/>
        </authorList>
    </citation>
    <scope>NUCLEOTIDE SEQUENCE</scope>
</reference>
<proteinExistence type="predicted"/>
<comment type="caution">
    <text evidence="1">The sequence shown here is derived from an EMBL/GenBank/DDBJ whole genome shotgun (WGS) entry which is preliminary data.</text>
</comment>
<organism evidence="1">
    <name type="scientific">marine sediment metagenome</name>
    <dbReference type="NCBI Taxonomy" id="412755"/>
    <lineage>
        <taxon>unclassified sequences</taxon>
        <taxon>metagenomes</taxon>
        <taxon>ecological metagenomes</taxon>
    </lineage>
</organism>
<dbReference type="EMBL" id="LAZR01010884">
    <property type="protein sequence ID" value="KKM64522.1"/>
    <property type="molecule type" value="Genomic_DNA"/>
</dbReference>
<gene>
    <name evidence="1" type="ORF">LCGC14_1500540</name>
</gene>
<name>A0A0F9M5N3_9ZZZZ</name>